<keyword evidence="9" id="KW-0472">Membrane</keyword>
<dbReference type="Pfam" id="PF00005">
    <property type="entry name" value="ABC_tran"/>
    <property type="match status" value="1"/>
</dbReference>
<dbReference type="Proteomes" id="UP000317593">
    <property type="component" value="Unassembled WGS sequence"/>
</dbReference>
<keyword evidence="7" id="KW-0408">Iron</keyword>
<dbReference type="InterPro" id="IPR051535">
    <property type="entry name" value="Siderophore_ABC-ATPase"/>
</dbReference>
<sequence>MEEQSAISSRDLAIGFRSAGRRRASLTVADHIDINLRRGEVVCLLGPNGSGKSTLIRTLAGLHAPLDGNIYLSGEHITDLSVKEISRRVSTVLTDRLTIGNISVYDLVAFGRSPYTGWFGSLSPEDEERVAWAIESAGIAHLRERDVLHLSDGERQKVMIARSLAQDTSAILLDEPTAHLDLPNRVATIRLLRALAHETGKAVLLSTHELDLALKAADTLWLLNQKGRITAGTPEDLVLDGTFEAVFEQAGFDFDRSTGSVRLHEPSRGPVFLSGDPTGTFWTRRALERSGYRVNESEKGDIRIEIAVNQRICGFSWIIQCRGDAYSHSSVRELLVELSRLDEAKDAP</sequence>
<dbReference type="AlphaFoldDB" id="A0A521B7V6"/>
<dbReference type="SMART" id="SM00382">
    <property type="entry name" value="AAA"/>
    <property type="match status" value="1"/>
</dbReference>
<evidence type="ECO:0000313" key="11">
    <source>
        <dbReference type="EMBL" id="SMO43179.1"/>
    </source>
</evidence>
<keyword evidence="4" id="KW-0410">Iron transport</keyword>
<protein>
    <submittedName>
        <fullName evidence="11">Iron complex transport system ATP-binding protein</fullName>
    </submittedName>
</protein>
<organism evidence="11 12">
    <name type="scientific">Fodinibius sediminis</name>
    <dbReference type="NCBI Taxonomy" id="1214077"/>
    <lineage>
        <taxon>Bacteria</taxon>
        <taxon>Pseudomonadati</taxon>
        <taxon>Balneolota</taxon>
        <taxon>Balneolia</taxon>
        <taxon>Balneolales</taxon>
        <taxon>Balneolaceae</taxon>
        <taxon>Fodinibius</taxon>
    </lineage>
</organism>
<keyword evidence="2" id="KW-0813">Transport</keyword>
<keyword evidence="5" id="KW-0547">Nucleotide-binding</keyword>
<keyword evidence="8" id="KW-0406">Ion transport</keyword>
<dbReference type="GO" id="GO:0005886">
    <property type="term" value="C:plasma membrane"/>
    <property type="evidence" value="ECO:0007669"/>
    <property type="project" value="UniProtKB-SubCell"/>
</dbReference>
<accession>A0A521B7V6</accession>
<evidence type="ECO:0000256" key="5">
    <source>
        <dbReference type="ARBA" id="ARBA00022741"/>
    </source>
</evidence>
<dbReference type="PANTHER" id="PTHR42771">
    <property type="entry name" value="IRON(3+)-HYDROXAMATE IMPORT ATP-BINDING PROTEIN FHUC"/>
    <property type="match status" value="1"/>
</dbReference>
<evidence type="ECO:0000256" key="2">
    <source>
        <dbReference type="ARBA" id="ARBA00022448"/>
    </source>
</evidence>
<evidence type="ECO:0000256" key="6">
    <source>
        <dbReference type="ARBA" id="ARBA00022840"/>
    </source>
</evidence>
<comment type="subcellular location">
    <subcellularLocation>
        <location evidence="1">Cell membrane</location>
        <topology evidence="1">Peripheral membrane protein</topology>
    </subcellularLocation>
</comment>
<reference evidence="11 12" key="1">
    <citation type="submission" date="2017-05" db="EMBL/GenBank/DDBJ databases">
        <authorList>
            <person name="Varghese N."/>
            <person name="Submissions S."/>
        </authorList>
    </citation>
    <scope>NUCLEOTIDE SEQUENCE [LARGE SCALE GENOMIC DNA]</scope>
    <source>
        <strain evidence="11 12">DSM 21194</strain>
    </source>
</reference>
<evidence type="ECO:0000256" key="7">
    <source>
        <dbReference type="ARBA" id="ARBA00023004"/>
    </source>
</evidence>
<dbReference type="EMBL" id="FXTH01000002">
    <property type="protein sequence ID" value="SMO43179.1"/>
    <property type="molecule type" value="Genomic_DNA"/>
</dbReference>
<dbReference type="Gene3D" id="3.40.50.300">
    <property type="entry name" value="P-loop containing nucleotide triphosphate hydrolases"/>
    <property type="match status" value="1"/>
</dbReference>
<dbReference type="GO" id="GO:0006826">
    <property type="term" value="P:iron ion transport"/>
    <property type="evidence" value="ECO:0007669"/>
    <property type="project" value="UniProtKB-KW"/>
</dbReference>
<keyword evidence="12" id="KW-1185">Reference proteome</keyword>
<dbReference type="GO" id="GO:0005524">
    <property type="term" value="F:ATP binding"/>
    <property type="evidence" value="ECO:0007669"/>
    <property type="project" value="UniProtKB-KW"/>
</dbReference>
<evidence type="ECO:0000256" key="9">
    <source>
        <dbReference type="ARBA" id="ARBA00023136"/>
    </source>
</evidence>
<keyword evidence="3" id="KW-1003">Cell membrane</keyword>
<evidence type="ECO:0000256" key="3">
    <source>
        <dbReference type="ARBA" id="ARBA00022475"/>
    </source>
</evidence>
<evidence type="ECO:0000256" key="8">
    <source>
        <dbReference type="ARBA" id="ARBA00023065"/>
    </source>
</evidence>
<dbReference type="InterPro" id="IPR003593">
    <property type="entry name" value="AAA+_ATPase"/>
</dbReference>
<evidence type="ECO:0000256" key="1">
    <source>
        <dbReference type="ARBA" id="ARBA00004202"/>
    </source>
</evidence>
<dbReference type="PROSITE" id="PS50893">
    <property type="entry name" value="ABC_TRANSPORTER_2"/>
    <property type="match status" value="1"/>
</dbReference>
<dbReference type="RefSeq" id="WP_221929891.1">
    <property type="nucleotide sequence ID" value="NZ_FXTH01000002.1"/>
</dbReference>
<dbReference type="CDD" id="cd03214">
    <property type="entry name" value="ABC_Iron-Siderophores_B12_Hemin"/>
    <property type="match status" value="1"/>
</dbReference>
<proteinExistence type="predicted"/>
<evidence type="ECO:0000259" key="10">
    <source>
        <dbReference type="PROSITE" id="PS50893"/>
    </source>
</evidence>
<feature type="domain" description="ABC transporter" evidence="10">
    <location>
        <begin position="14"/>
        <end position="250"/>
    </location>
</feature>
<keyword evidence="6 11" id="KW-0067">ATP-binding</keyword>
<evidence type="ECO:0000313" key="12">
    <source>
        <dbReference type="Proteomes" id="UP000317593"/>
    </source>
</evidence>
<dbReference type="SUPFAM" id="SSF52540">
    <property type="entry name" value="P-loop containing nucleoside triphosphate hydrolases"/>
    <property type="match status" value="1"/>
</dbReference>
<name>A0A521B7V6_9BACT</name>
<dbReference type="GO" id="GO:0016887">
    <property type="term" value="F:ATP hydrolysis activity"/>
    <property type="evidence" value="ECO:0007669"/>
    <property type="project" value="InterPro"/>
</dbReference>
<dbReference type="InterPro" id="IPR027417">
    <property type="entry name" value="P-loop_NTPase"/>
</dbReference>
<gene>
    <name evidence="11" type="ORF">SAMN06265218_102279</name>
</gene>
<evidence type="ECO:0000256" key="4">
    <source>
        <dbReference type="ARBA" id="ARBA00022496"/>
    </source>
</evidence>
<dbReference type="PANTHER" id="PTHR42771:SF2">
    <property type="entry name" value="IRON(3+)-HYDROXAMATE IMPORT ATP-BINDING PROTEIN FHUC"/>
    <property type="match status" value="1"/>
</dbReference>
<dbReference type="InterPro" id="IPR003439">
    <property type="entry name" value="ABC_transporter-like_ATP-bd"/>
</dbReference>